<dbReference type="Gene3D" id="2.10.90.10">
    <property type="entry name" value="Cystine-knot cytokines"/>
    <property type="match status" value="1"/>
</dbReference>
<proteinExistence type="inferred from homology"/>
<accession>A0A2C9JYF6</accession>
<dbReference type="VEuPathDB" id="VectorBase:BGLB010018"/>
<evidence type="ECO:0000256" key="4">
    <source>
        <dbReference type="ARBA" id="ARBA00023157"/>
    </source>
</evidence>
<evidence type="ECO:0000313" key="7">
    <source>
        <dbReference type="EnsemblMetazoa" id="BGLB010018-PB"/>
    </source>
</evidence>
<evidence type="ECO:0000256" key="5">
    <source>
        <dbReference type="SAM" id="SignalP"/>
    </source>
</evidence>
<dbReference type="Pfam" id="PF00007">
    <property type="entry name" value="Cys_knot"/>
    <property type="match status" value="1"/>
</dbReference>
<dbReference type="GO" id="GO:0005179">
    <property type="term" value="F:hormone activity"/>
    <property type="evidence" value="ECO:0007669"/>
    <property type="project" value="InterPro"/>
</dbReference>
<keyword evidence="5" id="KW-0732">Signal</keyword>
<feature type="chain" id="PRO_5012767747" description="Glycoprotein hormone subunit beta domain-containing protein" evidence="5">
    <location>
        <begin position="37"/>
        <end position="150"/>
    </location>
</feature>
<dbReference type="STRING" id="6526.A0A2C9JYF6"/>
<dbReference type="CDD" id="cd00069">
    <property type="entry name" value="GHB_like"/>
    <property type="match status" value="1"/>
</dbReference>
<evidence type="ECO:0000256" key="2">
    <source>
        <dbReference type="ARBA" id="ARBA00006552"/>
    </source>
</evidence>
<gene>
    <name evidence="7" type="primary">106072922</name>
</gene>
<dbReference type="InterPro" id="IPR029034">
    <property type="entry name" value="Cystine-knot_cytokine"/>
</dbReference>
<dbReference type="GO" id="GO:0007186">
    <property type="term" value="P:G protein-coupled receptor signaling pathway"/>
    <property type="evidence" value="ECO:0007669"/>
    <property type="project" value="TreeGrafter"/>
</dbReference>
<dbReference type="KEGG" id="bgt:106072922"/>
<dbReference type="AlphaFoldDB" id="A0A2C9JYF6"/>
<keyword evidence="3" id="KW-0964">Secreted</keyword>
<comment type="subcellular location">
    <subcellularLocation>
        <location evidence="1">Secreted</location>
    </subcellularLocation>
</comment>
<dbReference type="EnsemblMetazoa" id="BGLB010018-RB">
    <property type="protein sequence ID" value="BGLB010018-PB"/>
    <property type="gene ID" value="BGLB010018"/>
</dbReference>
<name>A0A2C9JYF6_BIOGL</name>
<dbReference type="InterPro" id="IPR006208">
    <property type="entry name" value="Glyco_hormone_CN"/>
</dbReference>
<dbReference type="GO" id="GO:0005737">
    <property type="term" value="C:cytoplasm"/>
    <property type="evidence" value="ECO:0007669"/>
    <property type="project" value="TreeGrafter"/>
</dbReference>
<dbReference type="PANTHER" id="PTHR11515">
    <property type="entry name" value="GLYCOPROTEIN HORMONE BETA CHAIN"/>
    <property type="match status" value="1"/>
</dbReference>
<evidence type="ECO:0000256" key="3">
    <source>
        <dbReference type="ARBA" id="ARBA00022525"/>
    </source>
</evidence>
<organism evidence="7 8">
    <name type="scientific">Biomphalaria glabrata</name>
    <name type="common">Bloodfluke planorb</name>
    <name type="synonym">Freshwater snail</name>
    <dbReference type="NCBI Taxonomy" id="6526"/>
    <lineage>
        <taxon>Eukaryota</taxon>
        <taxon>Metazoa</taxon>
        <taxon>Spiralia</taxon>
        <taxon>Lophotrochozoa</taxon>
        <taxon>Mollusca</taxon>
        <taxon>Gastropoda</taxon>
        <taxon>Heterobranchia</taxon>
        <taxon>Euthyneura</taxon>
        <taxon>Panpulmonata</taxon>
        <taxon>Hygrophila</taxon>
        <taxon>Lymnaeoidea</taxon>
        <taxon>Planorbidae</taxon>
        <taxon>Biomphalaria</taxon>
    </lineage>
</organism>
<dbReference type="InterPro" id="IPR001545">
    <property type="entry name" value="Gonadotropin_bsu"/>
</dbReference>
<sequence length="150" mass="16531">MSIVSRLTNLPQSCPPPCVLATIVLLLGLLMTPVHLIDPQTTLSCHLRRYQFRVTKPPIYVSDGSIVHCTGVVTVNSCWGRCDSSEVGDYVMPFKISHHPVCSYTGRDRKRVTLSDCEGYPDPTVEVFDASGCECKLCDSDYTSCENLNG</sequence>
<dbReference type="PANTHER" id="PTHR11515:SF13">
    <property type="entry name" value="GLYCOPROTEIN HORMONE BETA 5, ISOFORM A"/>
    <property type="match status" value="1"/>
</dbReference>
<dbReference type="SUPFAM" id="SSF57501">
    <property type="entry name" value="Cystine-knot cytokines"/>
    <property type="match status" value="1"/>
</dbReference>
<dbReference type="Proteomes" id="UP000076420">
    <property type="component" value="Unassembled WGS sequence"/>
</dbReference>
<evidence type="ECO:0000259" key="6">
    <source>
        <dbReference type="Pfam" id="PF00007"/>
    </source>
</evidence>
<comment type="similarity">
    <text evidence="2">Belongs to the glycoprotein hormones subunit beta family.</text>
</comment>
<protein>
    <recommendedName>
        <fullName evidence="6">Glycoprotein hormone subunit beta domain-containing protein</fullName>
    </recommendedName>
</protein>
<evidence type="ECO:0000256" key="1">
    <source>
        <dbReference type="ARBA" id="ARBA00004613"/>
    </source>
</evidence>
<keyword evidence="4" id="KW-1015">Disulfide bond</keyword>
<reference evidence="7" key="1">
    <citation type="submission" date="2020-05" db="UniProtKB">
        <authorList>
            <consortium name="EnsemblMetazoa"/>
        </authorList>
    </citation>
    <scope>IDENTIFICATION</scope>
    <source>
        <strain evidence="7">BB02</strain>
    </source>
</reference>
<dbReference type="GO" id="GO:0005615">
    <property type="term" value="C:extracellular space"/>
    <property type="evidence" value="ECO:0007669"/>
    <property type="project" value="TreeGrafter"/>
</dbReference>
<feature type="signal peptide" evidence="5">
    <location>
        <begin position="1"/>
        <end position="36"/>
    </location>
</feature>
<evidence type="ECO:0000313" key="8">
    <source>
        <dbReference type="Proteomes" id="UP000076420"/>
    </source>
</evidence>
<feature type="domain" description="Glycoprotein hormone subunit beta" evidence="6">
    <location>
        <begin position="68"/>
        <end position="147"/>
    </location>
</feature>